<dbReference type="RefSeq" id="WP_155325672.1">
    <property type="nucleotide sequence ID" value="NZ_AP021876.1"/>
</dbReference>
<dbReference type="CDD" id="cd04179">
    <property type="entry name" value="DPM_DPG-synthase_like"/>
    <property type="match status" value="1"/>
</dbReference>
<dbReference type="Proteomes" id="UP000425960">
    <property type="component" value="Chromosome"/>
</dbReference>
<dbReference type="InterPro" id="IPR029044">
    <property type="entry name" value="Nucleotide-diphossugar_trans"/>
</dbReference>
<protein>
    <recommendedName>
        <fullName evidence="1">Glycosyltransferase 2-like domain-containing protein</fullName>
    </recommendedName>
</protein>
<dbReference type="SUPFAM" id="SSF53448">
    <property type="entry name" value="Nucleotide-diphospho-sugar transferases"/>
    <property type="match status" value="1"/>
</dbReference>
<accession>A0A5K8A1P6</accession>
<name>A0A5K8A1P6_9BACT</name>
<gene>
    <name evidence="2" type="ORF">DSCO28_69220</name>
</gene>
<dbReference type="GO" id="GO:0006487">
    <property type="term" value="P:protein N-linked glycosylation"/>
    <property type="evidence" value="ECO:0007669"/>
    <property type="project" value="TreeGrafter"/>
</dbReference>
<evidence type="ECO:0000259" key="1">
    <source>
        <dbReference type="Pfam" id="PF00535"/>
    </source>
</evidence>
<organism evidence="2 3">
    <name type="scientific">Desulfosarcina ovata subsp. sediminis</name>
    <dbReference type="NCBI Taxonomy" id="885957"/>
    <lineage>
        <taxon>Bacteria</taxon>
        <taxon>Pseudomonadati</taxon>
        <taxon>Thermodesulfobacteriota</taxon>
        <taxon>Desulfobacteria</taxon>
        <taxon>Desulfobacterales</taxon>
        <taxon>Desulfosarcinaceae</taxon>
        <taxon>Desulfosarcina</taxon>
    </lineage>
</organism>
<sequence>MGSDWVPKTGTGYPNRPINRSFPRSSFAVVIPVYNHGRTVTAVVQRTAALGFAVFVIDDGSEDLDARALKKISGIRLLHHGRNRGKGAALATGFAAAARAGFAWAISLDADGQHLPEECLTLIRAIPAGTRPIVVGQRTGMLGAGAPWTSRFGRGFSNFWIRCSGGPSTTDTQSGFRIYPLPEVLNLDVKARRYQYELEVLVKAAWQRIPVIETPISVIYRPEGGRISHFHPFFDFLRNTGTFTRLIVRRIFGRHRKGSPCTAREQ</sequence>
<evidence type="ECO:0000313" key="2">
    <source>
        <dbReference type="EMBL" id="BBO86356.1"/>
    </source>
</evidence>
<dbReference type="InterPro" id="IPR001173">
    <property type="entry name" value="Glyco_trans_2-like"/>
</dbReference>
<dbReference type="PANTHER" id="PTHR10859:SF91">
    <property type="entry name" value="DOLICHYL-PHOSPHATE BETA-GLUCOSYLTRANSFERASE"/>
    <property type="match status" value="1"/>
</dbReference>
<dbReference type="AlphaFoldDB" id="A0A5K8A1P6"/>
<dbReference type="EMBL" id="AP021876">
    <property type="protein sequence ID" value="BBO86356.1"/>
    <property type="molecule type" value="Genomic_DNA"/>
</dbReference>
<dbReference type="KEGG" id="dov:DSCO28_69220"/>
<proteinExistence type="predicted"/>
<reference evidence="2 3" key="1">
    <citation type="submission" date="2019-11" db="EMBL/GenBank/DDBJ databases">
        <title>Comparative genomics of hydrocarbon-degrading Desulfosarcina strains.</title>
        <authorList>
            <person name="Watanabe M."/>
            <person name="Kojima H."/>
            <person name="Fukui M."/>
        </authorList>
    </citation>
    <scope>NUCLEOTIDE SEQUENCE [LARGE SCALE GENOMIC DNA]</scope>
    <source>
        <strain evidence="2 3">28bB2T</strain>
    </source>
</reference>
<feature type="domain" description="Glycosyltransferase 2-like" evidence="1">
    <location>
        <begin position="29"/>
        <end position="151"/>
    </location>
</feature>
<evidence type="ECO:0000313" key="3">
    <source>
        <dbReference type="Proteomes" id="UP000425960"/>
    </source>
</evidence>
<dbReference type="Pfam" id="PF00535">
    <property type="entry name" value="Glycos_transf_2"/>
    <property type="match status" value="1"/>
</dbReference>
<dbReference type="Gene3D" id="3.90.550.10">
    <property type="entry name" value="Spore Coat Polysaccharide Biosynthesis Protein SpsA, Chain A"/>
    <property type="match status" value="1"/>
</dbReference>
<dbReference type="PANTHER" id="PTHR10859">
    <property type="entry name" value="GLYCOSYL TRANSFERASE"/>
    <property type="match status" value="1"/>
</dbReference>